<evidence type="ECO:0000313" key="2">
    <source>
        <dbReference type="Proteomes" id="UP001206128"/>
    </source>
</evidence>
<comment type="caution">
    <text evidence="1">The sequence shown here is derived from an EMBL/GenBank/DDBJ whole genome shotgun (WGS) entry which is preliminary data.</text>
</comment>
<reference evidence="1" key="1">
    <citation type="submission" date="2022-06" db="EMBL/GenBank/DDBJ databases">
        <title>Genomic Encyclopedia of Archaeal and Bacterial Type Strains, Phase II (KMG-II): from individual species to whole genera.</title>
        <authorList>
            <person name="Goeker M."/>
        </authorList>
    </citation>
    <scope>NUCLEOTIDE SEQUENCE</scope>
    <source>
        <strain evidence="1">DSM 43935</strain>
    </source>
</reference>
<protein>
    <recommendedName>
        <fullName evidence="3">ESX-1 secretion-associated protein</fullName>
    </recommendedName>
</protein>
<gene>
    <name evidence="1" type="ORF">LX83_000081</name>
</gene>
<sequence length="103" mass="10743">MTANYYHVDLDQLDGHAGSLADLANQLSDVAARMPNALGDQPLGAFAQFLTAGLQTAMSEAASAIAHAAATTDEMSSGLSRTVQAYRLVEDQNAVAFSQEGAR</sequence>
<accession>A0AAE3G7P7</accession>
<dbReference type="AlphaFoldDB" id="A0AAE3G7P7"/>
<proteinExistence type="predicted"/>
<evidence type="ECO:0000313" key="1">
    <source>
        <dbReference type="EMBL" id="MCP2163241.1"/>
    </source>
</evidence>
<name>A0AAE3G7P7_9PSEU</name>
<organism evidence="1 2">
    <name type="scientific">Goodfellowiella coeruleoviolacea</name>
    <dbReference type="NCBI Taxonomy" id="334858"/>
    <lineage>
        <taxon>Bacteria</taxon>
        <taxon>Bacillati</taxon>
        <taxon>Actinomycetota</taxon>
        <taxon>Actinomycetes</taxon>
        <taxon>Pseudonocardiales</taxon>
        <taxon>Pseudonocardiaceae</taxon>
        <taxon>Goodfellowiella</taxon>
    </lineage>
</organism>
<evidence type="ECO:0008006" key="3">
    <source>
        <dbReference type="Google" id="ProtNLM"/>
    </source>
</evidence>
<keyword evidence="2" id="KW-1185">Reference proteome</keyword>
<dbReference type="Proteomes" id="UP001206128">
    <property type="component" value="Unassembled WGS sequence"/>
</dbReference>
<dbReference type="RefSeq" id="WP_253765710.1">
    <property type="nucleotide sequence ID" value="NZ_JAMTCK010000001.1"/>
</dbReference>
<dbReference type="EMBL" id="JAMTCK010000001">
    <property type="protein sequence ID" value="MCP2163241.1"/>
    <property type="molecule type" value="Genomic_DNA"/>
</dbReference>